<dbReference type="Proteomes" id="UP000298438">
    <property type="component" value="Unassembled WGS sequence"/>
</dbReference>
<dbReference type="SUPFAM" id="SSF53850">
    <property type="entry name" value="Periplasmic binding protein-like II"/>
    <property type="match status" value="1"/>
</dbReference>
<reference evidence="9 10" key="1">
    <citation type="submission" date="2019-03" db="EMBL/GenBank/DDBJ databases">
        <title>Draft Genome Sequence of Massilia arenosa sp. nov., a Novel Massilia Species Isolated from a Sandy-loam Maize Soil.</title>
        <authorList>
            <person name="Raths R."/>
            <person name="Peta V."/>
            <person name="Bucking H."/>
        </authorList>
    </citation>
    <scope>NUCLEOTIDE SEQUENCE [LARGE SCALE GENOMIC DNA]</scope>
    <source>
        <strain evidence="9 10">MC02</strain>
    </source>
</reference>
<dbReference type="InterPro" id="IPR044527">
    <property type="entry name" value="NrtA/CpmA_ABC-bd_dom"/>
</dbReference>
<organism evidence="9 10">
    <name type="scientific">Zemynaea arenosa</name>
    <dbReference type="NCBI Taxonomy" id="2561931"/>
    <lineage>
        <taxon>Bacteria</taxon>
        <taxon>Pseudomonadati</taxon>
        <taxon>Pseudomonadota</taxon>
        <taxon>Betaproteobacteria</taxon>
        <taxon>Burkholderiales</taxon>
        <taxon>Oxalobacteraceae</taxon>
        <taxon>Telluria group</taxon>
        <taxon>Zemynaea</taxon>
    </lineage>
</organism>
<comment type="subcellular location">
    <subcellularLocation>
        <location evidence="1">Endomembrane system</location>
    </subcellularLocation>
    <subcellularLocation>
        <location evidence="2">Periplasm</location>
    </subcellularLocation>
</comment>
<keyword evidence="6" id="KW-0997">Cell inner membrane</keyword>
<comment type="caution">
    <text evidence="9">The sequence shown here is derived from an EMBL/GenBank/DDBJ whole genome shotgun (WGS) entry which is preliminary data.</text>
</comment>
<evidence type="ECO:0000256" key="2">
    <source>
        <dbReference type="ARBA" id="ARBA00004418"/>
    </source>
</evidence>
<dbReference type="PANTHER" id="PTHR30024:SF47">
    <property type="entry name" value="TAURINE-BINDING PERIPLASMIC PROTEIN"/>
    <property type="match status" value="1"/>
</dbReference>
<dbReference type="CDD" id="cd13553">
    <property type="entry name" value="PBP2_NrtA_CpmA_like"/>
    <property type="match status" value="1"/>
</dbReference>
<evidence type="ECO:0000256" key="3">
    <source>
        <dbReference type="ARBA" id="ARBA00010742"/>
    </source>
</evidence>
<gene>
    <name evidence="9" type="ORF">E4L96_00445</name>
</gene>
<evidence type="ECO:0000313" key="9">
    <source>
        <dbReference type="EMBL" id="TFW30276.1"/>
    </source>
</evidence>
<keyword evidence="8" id="KW-0472">Membrane</keyword>
<dbReference type="AlphaFoldDB" id="A0A4Y9SZV8"/>
<dbReference type="GO" id="GO:0042597">
    <property type="term" value="C:periplasmic space"/>
    <property type="evidence" value="ECO:0007669"/>
    <property type="project" value="UniProtKB-SubCell"/>
</dbReference>
<dbReference type="EMBL" id="SPVF01000006">
    <property type="protein sequence ID" value="TFW30276.1"/>
    <property type="molecule type" value="Genomic_DNA"/>
</dbReference>
<comment type="similarity">
    <text evidence="3">Belongs to the bacterial solute-binding protein SsuA/TauA family.</text>
</comment>
<protein>
    <submittedName>
        <fullName evidence="9">ABC transporter substrate-binding protein</fullName>
    </submittedName>
</protein>
<evidence type="ECO:0000256" key="5">
    <source>
        <dbReference type="ARBA" id="ARBA00022475"/>
    </source>
</evidence>
<keyword evidence="7" id="KW-0732">Signal</keyword>
<keyword evidence="4" id="KW-0813">Transport</keyword>
<dbReference type="GO" id="GO:0012505">
    <property type="term" value="C:endomembrane system"/>
    <property type="evidence" value="ECO:0007669"/>
    <property type="project" value="UniProtKB-SubCell"/>
</dbReference>
<dbReference type="OrthoDB" id="9789215at2"/>
<proteinExistence type="inferred from homology"/>
<evidence type="ECO:0000256" key="4">
    <source>
        <dbReference type="ARBA" id="ARBA00022448"/>
    </source>
</evidence>
<dbReference type="PANTHER" id="PTHR30024">
    <property type="entry name" value="ALIPHATIC SULFONATES-BINDING PROTEIN-RELATED"/>
    <property type="match status" value="1"/>
</dbReference>
<keyword evidence="10" id="KW-1185">Reference proteome</keyword>
<evidence type="ECO:0000256" key="1">
    <source>
        <dbReference type="ARBA" id="ARBA00004308"/>
    </source>
</evidence>
<dbReference type="Pfam" id="PF13379">
    <property type="entry name" value="NMT1_2"/>
    <property type="match status" value="1"/>
</dbReference>
<keyword evidence="5" id="KW-1003">Cell membrane</keyword>
<evidence type="ECO:0000313" key="10">
    <source>
        <dbReference type="Proteomes" id="UP000298438"/>
    </source>
</evidence>
<name>A0A4Y9SZV8_9BURK</name>
<sequence>MFEPSSDPQPESLRRRALLRGMAAAALPLVGCAPAQSKDGLVVGGLPVTCNLTLPIACTARAVSANAHGPGFKYRKFSGWPEVKESLMSGRIQAAYMLAPLVMDLVNARIPLKIVSLGHRSGASIMVHTDSPYRHFADLRGKRIAIPSRFAVDYLFLRKMLAREGMDIKDVRIFEMAPPDMPAALYADAIDAYCTGEPFGAAAQRKGYARPLALTRDEWPNYICCVLTVREQLIDEQRPLVQDLVNHIQAAGTWLDSDPAHRMKAAQIASQRSFFNQDPKVLRYVMENPPDRVTYGDLRMIPAEFDDLMHLSLQAGTVKQPIAFERYVDQSFVRAVQPVKVNI</sequence>
<evidence type="ECO:0000256" key="8">
    <source>
        <dbReference type="ARBA" id="ARBA00023136"/>
    </source>
</evidence>
<evidence type="ECO:0000256" key="6">
    <source>
        <dbReference type="ARBA" id="ARBA00022519"/>
    </source>
</evidence>
<accession>A0A4Y9SZV8</accession>
<dbReference type="Gene3D" id="3.40.190.10">
    <property type="entry name" value="Periplasmic binding protein-like II"/>
    <property type="match status" value="2"/>
</dbReference>
<evidence type="ECO:0000256" key="7">
    <source>
        <dbReference type="ARBA" id="ARBA00022729"/>
    </source>
</evidence>